<protein>
    <submittedName>
        <fullName evidence="2">Uncharacterized protein</fullName>
    </submittedName>
</protein>
<evidence type="ECO:0000313" key="3">
    <source>
        <dbReference type="Proteomes" id="UP000600865"/>
    </source>
</evidence>
<comment type="caution">
    <text evidence="2">The sequence shown here is derived from an EMBL/GenBank/DDBJ whole genome shotgun (WGS) entry which is preliminary data.</text>
</comment>
<dbReference type="AlphaFoldDB" id="A0A918KBW1"/>
<name>A0A918KBW1_9PROT</name>
<dbReference type="EMBL" id="BMYV01000001">
    <property type="protein sequence ID" value="GGX57809.1"/>
    <property type="molecule type" value="Genomic_DNA"/>
</dbReference>
<keyword evidence="3" id="KW-1185">Reference proteome</keyword>
<accession>A0A918KBW1</accession>
<sequence>MTEFVRGVTVVPTLTVFVAPCVTRVEKGAALWLSPEIEIWDEIGAETDDKNSQTPAARGFGLT</sequence>
<dbReference type="Proteomes" id="UP000600865">
    <property type="component" value="Unassembled WGS sequence"/>
</dbReference>
<proteinExistence type="predicted"/>
<evidence type="ECO:0000313" key="2">
    <source>
        <dbReference type="EMBL" id="GGX57809.1"/>
    </source>
</evidence>
<organism evidence="2 3">
    <name type="scientific">Litorimonas cladophorae</name>
    <dbReference type="NCBI Taxonomy" id="1220491"/>
    <lineage>
        <taxon>Bacteria</taxon>
        <taxon>Pseudomonadati</taxon>
        <taxon>Pseudomonadota</taxon>
        <taxon>Alphaproteobacteria</taxon>
        <taxon>Maricaulales</taxon>
        <taxon>Robiginitomaculaceae</taxon>
    </lineage>
</organism>
<evidence type="ECO:0000256" key="1">
    <source>
        <dbReference type="SAM" id="MobiDB-lite"/>
    </source>
</evidence>
<reference evidence="2 3" key="1">
    <citation type="journal article" date="2014" name="Int. J. Syst. Evol. Microbiol.">
        <title>Complete genome sequence of Corynebacterium casei LMG S-19264T (=DSM 44701T), isolated from a smear-ripened cheese.</title>
        <authorList>
            <consortium name="US DOE Joint Genome Institute (JGI-PGF)"/>
            <person name="Walter F."/>
            <person name="Albersmeier A."/>
            <person name="Kalinowski J."/>
            <person name="Ruckert C."/>
        </authorList>
    </citation>
    <scope>NUCLEOTIDE SEQUENCE [LARGE SCALE GENOMIC DNA]</scope>
    <source>
        <strain evidence="2 3">KCTC 23968</strain>
    </source>
</reference>
<gene>
    <name evidence="2" type="ORF">GCM10011309_03590</name>
</gene>
<feature type="region of interest" description="Disordered" evidence="1">
    <location>
        <begin position="44"/>
        <end position="63"/>
    </location>
</feature>